<sequence length="84" mass="8902">MNVRDREDAVVARLHSLAPSLDGEPDPAFQARTRARLVAMAAVRAPEPAPASGLQRILAVRAPTARRSGGASGSPPAWPAQRWP</sequence>
<gene>
    <name evidence="2" type="ORF">U6N30_25825</name>
</gene>
<proteinExistence type="predicted"/>
<dbReference type="Proteomes" id="UP001324287">
    <property type="component" value="Chromosome"/>
</dbReference>
<dbReference type="RefSeq" id="WP_324274513.1">
    <property type="nucleotide sequence ID" value="NZ_CP141261.1"/>
</dbReference>
<evidence type="ECO:0000313" key="3">
    <source>
        <dbReference type="Proteomes" id="UP001324287"/>
    </source>
</evidence>
<accession>A0ABZ1AX76</accession>
<reference evidence="2 3" key="1">
    <citation type="submission" date="2023-12" db="EMBL/GenBank/DDBJ databases">
        <title>Blastococcus brunescens sp. nov., an actonobacterium isolated from sandstone collected in sahara desert.</title>
        <authorList>
            <person name="Gtari M."/>
            <person name="Ghodhbane F."/>
        </authorList>
    </citation>
    <scope>NUCLEOTIDE SEQUENCE [LARGE SCALE GENOMIC DNA]</scope>
    <source>
        <strain evidence="2 3">BMG 8361</strain>
    </source>
</reference>
<name>A0ABZ1AX76_9ACTN</name>
<organism evidence="2 3">
    <name type="scientific">Blastococcus brunescens</name>
    <dbReference type="NCBI Taxonomy" id="1564165"/>
    <lineage>
        <taxon>Bacteria</taxon>
        <taxon>Bacillati</taxon>
        <taxon>Actinomycetota</taxon>
        <taxon>Actinomycetes</taxon>
        <taxon>Geodermatophilales</taxon>
        <taxon>Geodermatophilaceae</taxon>
        <taxon>Blastococcus</taxon>
    </lineage>
</organism>
<dbReference type="EMBL" id="CP141261">
    <property type="protein sequence ID" value="WRL63176.1"/>
    <property type="molecule type" value="Genomic_DNA"/>
</dbReference>
<protein>
    <submittedName>
        <fullName evidence="2">Uncharacterized protein</fullName>
    </submittedName>
</protein>
<evidence type="ECO:0000256" key="1">
    <source>
        <dbReference type="SAM" id="MobiDB-lite"/>
    </source>
</evidence>
<feature type="region of interest" description="Disordered" evidence="1">
    <location>
        <begin position="63"/>
        <end position="84"/>
    </location>
</feature>
<keyword evidence="3" id="KW-1185">Reference proteome</keyword>
<evidence type="ECO:0000313" key="2">
    <source>
        <dbReference type="EMBL" id="WRL63176.1"/>
    </source>
</evidence>